<dbReference type="SUPFAM" id="SSF81296">
    <property type="entry name" value="E set domains"/>
    <property type="match status" value="1"/>
</dbReference>
<dbReference type="Pfam" id="PF18962">
    <property type="entry name" value="Por_Secre_tail"/>
    <property type="match status" value="1"/>
</dbReference>
<comment type="caution">
    <text evidence="6">The sequence shown here is derived from an EMBL/GenBank/DDBJ whole genome shotgun (WGS) entry which is preliminary data.</text>
</comment>
<proteinExistence type="predicted"/>
<dbReference type="InterPro" id="IPR013783">
    <property type="entry name" value="Ig-like_fold"/>
</dbReference>
<dbReference type="Pfam" id="PF01833">
    <property type="entry name" value="TIG"/>
    <property type="match status" value="1"/>
</dbReference>
<dbReference type="PANTHER" id="PTHR44103:SF1">
    <property type="entry name" value="PROPROTEIN CONVERTASE P"/>
    <property type="match status" value="1"/>
</dbReference>
<evidence type="ECO:0000259" key="5">
    <source>
        <dbReference type="Pfam" id="PF19406"/>
    </source>
</evidence>
<feature type="domain" description="PKD-like" evidence="5">
    <location>
        <begin position="1306"/>
        <end position="1385"/>
    </location>
</feature>
<keyword evidence="1 2" id="KW-0732">Signal</keyword>
<gene>
    <name evidence="6" type="ORF">CJD36_014740</name>
</gene>
<evidence type="ECO:0000259" key="4">
    <source>
        <dbReference type="Pfam" id="PF18962"/>
    </source>
</evidence>
<dbReference type="NCBIfam" id="TIGR04183">
    <property type="entry name" value="Por_Secre_tail"/>
    <property type="match status" value="1"/>
</dbReference>
<reference evidence="6 7" key="1">
    <citation type="submission" date="2018-01" db="EMBL/GenBank/DDBJ databases">
        <title>A novel member of the phylum Bacteroidetes isolated from glacier ice.</title>
        <authorList>
            <person name="Liu Q."/>
            <person name="Xin Y.-H."/>
        </authorList>
    </citation>
    <scope>NUCLEOTIDE SEQUENCE [LARGE SCALE GENOMIC DNA]</scope>
    <source>
        <strain evidence="6 7">RB1R16</strain>
    </source>
</reference>
<evidence type="ECO:0000313" key="7">
    <source>
        <dbReference type="Proteomes" id="UP000239872"/>
    </source>
</evidence>
<evidence type="ECO:0000256" key="1">
    <source>
        <dbReference type="ARBA" id="ARBA00022729"/>
    </source>
</evidence>
<feature type="domain" description="PKD-like" evidence="5">
    <location>
        <begin position="1217"/>
        <end position="1298"/>
    </location>
</feature>
<organism evidence="6 7">
    <name type="scientific">Flavipsychrobacter stenotrophus</name>
    <dbReference type="NCBI Taxonomy" id="2077091"/>
    <lineage>
        <taxon>Bacteria</taxon>
        <taxon>Pseudomonadati</taxon>
        <taxon>Bacteroidota</taxon>
        <taxon>Chitinophagia</taxon>
        <taxon>Chitinophagales</taxon>
        <taxon>Chitinophagaceae</taxon>
        <taxon>Flavipsychrobacter</taxon>
    </lineage>
</organism>
<name>A0A2S7STP2_9BACT</name>
<feature type="domain" description="Secretion system C-terminal sorting" evidence="4">
    <location>
        <begin position="1568"/>
        <end position="1635"/>
    </location>
</feature>
<keyword evidence="7" id="KW-1185">Reference proteome</keyword>
<dbReference type="Proteomes" id="UP000239872">
    <property type="component" value="Unassembled WGS sequence"/>
</dbReference>
<dbReference type="Pfam" id="PF19406">
    <property type="entry name" value="PKD_5"/>
    <property type="match status" value="3"/>
</dbReference>
<feature type="signal peptide" evidence="2">
    <location>
        <begin position="1"/>
        <end position="35"/>
    </location>
</feature>
<protein>
    <submittedName>
        <fullName evidence="6">Uncharacterized protein</fullName>
    </submittedName>
</protein>
<dbReference type="InterPro" id="IPR026444">
    <property type="entry name" value="Secre_tail"/>
</dbReference>
<dbReference type="InterPro" id="IPR002909">
    <property type="entry name" value="IPT_dom"/>
</dbReference>
<dbReference type="Gene3D" id="2.60.40.10">
    <property type="entry name" value="Immunoglobulins"/>
    <property type="match status" value="1"/>
</dbReference>
<dbReference type="PANTHER" id="PTHR44103">
    <property type="entry name" value="PROPROTEIN CONVERTASE P"/>
    <property type="match status" value="1"/>
</dbReference>
<dbReference type="SUPFAM" id="SSF69318">
    <property type="entry name" value="Integrin alpha N-terminal domain"/>
    <property type="match status" value="1"/>
</dbReference>
<dbReference type="Gene3D" id="2.60.40.1080">
    <property type="match status" value="1"/>
</dbReference>
<dbReference type="InterPro" id="IPR028994">
    <property type="entry name" value="Integrin_alpha_N"/>
</dbReference>
<dbReference type="Gene3D" id="2.130.10.130">
    <property type="entry name" value="Integrin alpha, N-terminal"/>
    <property type="match status" value="2"/>
</dbReference>
<evidence type="ECO:0000256" key="2">
    <source>
        <dbReference type="SAM" id="SignalP"/>
    </source>
</evidence>
<dbReference type="InterPro" id="IPR045828">
    <property type="entry name" value="PKD_Bacteroidetes"/>
</dbReference>
<dbReference type="InterPro" id="IPR013517">
    <property type="entry name" value="FG-GAP"/>
</dbReference>
<evidence type="ECO:0000259" key="3">
    <source>
        <dbReference type="Pfam" id="PF01833"/>
    </source>
</evidence>
<evidence type="ECO:0000313" key="6">
    <source>
        <dbReference type="EMBL" id="PQJ09955.1"/>
    </source>
</evidence>
<dbReference type="InterPro" id="IPR014756">
    <property type="entry name" value="Ig_E-set"/>
</dbReference>
<accession>A0A2S7STP2</accession>
<dbReference type="Pfam" id="PF13517">
    <property type="entry name" value="FG-GAP_3"/>
    <property type="match status" value="3"/>
</dbReference>
<feature type="domain" description="PKD-like" evidence="5">
    <location>
        <begin position="948"/>
        <end position="1017"/>
    </location>
</feature>
<feature type="domain" description="IPT/TIG" evidence="3">
    <location>
        <begin position="39"/>
        <end position="100"/>
    </location>
</feature>
<dbReference type="EMBL" id="PPSL01000004">
    <property type="protein sequence ID" value="PQJ09955.1"/>
    <property type="molecule type" value="Genomic_DNA"/>
</dbReference>
<feature type="chain" id="PRO_5015521905" evidence="2">
    <location>
        <begin position="36"/>
        <end position="1642"/>
    </location>
</feature>
<sequence>MIMKRKITRFRQSVFGIGPLILVFLLMCGSQSVMAAVPPVINNVTPLTGIPASGVITITGSGFNDTASRNVVLFGGIPATVTTATPVLLTVTVPIGAVYSNVSAMNMTTRLTGYSADFFLPTFNAAPYIPFSHGFRPKVNLPIVHHSGTNALTYHAVTGDIDGDGKVDLVVGSYDSAFGQTFYSAVEIYRNIGTDGVTAYDAPVACTASYGIHNVKLADLDGDGKLDIIVSSSGSGRVSCIRNKSVPGTITMAPNLNVRLTTGAFETVVADFDGDGKLDIAAAEYQRDSIMIYQNIISTIPTNAFTSAGTFKPYYVAFRAGNGPVSLVATDIDGDGKTDLVVSNNSSNDISLLKNNSVVDSFMFQTAVNIAAGDGPQQIIGANVNNDGKPDLIISSYNTSSLLIFRNQASTGAFSLTTLAAPVSYDLGNGANGIAVGDLDADGKMDIVVSKYLADSFTVLKNTSIGSVIDGTSFTVDSSYFIGFGHGPLGITIADVDGDTKADIITANNSNSTVSIFESFELPDAGAIDGPDSVCAGSNATYTSTHGVGAVGYWSVTNGHATIVGGSGAADTSATLTGVSAGVDTIVYKLVYLSDTNTFTKVVTINPLPSAGGITGPTQVCQLSTIDLNNPTAGVGYFTSTDTSIASVDSTTGLVTGLMPGIVTIMYTATSFSCGTTTATHPITVLGLPDAGTISGFGGTCVGSSITLTASVSGGTWFNQYLAIATDAPAGVNDVVTGQTVGADTLMYVVTTPTCGSDTAIHSVGVIEANHSLPIHGDTSICLGGTNTLTNAATGGLWTTGNPLVAVVDPLTGAVTGVGVGTTNISYAVTYGCGVIDTFISVTVNPGPVVNPITDKTVCNGSPLVVTFSSPTPGVTYSWTNSDPSIGLAAGGTSNPIVFIATDTAAAGTTGVITVNATANGCTGAATNFNITVKPTATLTSTTTPPSVCSGSTFSYVSAADRPGTIFTWHRNAVTGISNPAASDSGNISEALVNTTTDSVHVIYVDTLNYNGCKTHTNISVYVKATPLLASTATLPICDSNLFTFVPSSATGGASFSWSRAAIAGISNPAASDTGAVMEWLNNTTANPITVTYFFTTTASGCSGSQNVVVIVEPTAVLSSPLNAGTVCDSSLFTYAPTSATTGATFSWTRDAIAGIANPAATGVDTVNEYLFNTTDTAIVVTYKYRVNIFGCADTQLVTVTVNPRAYLTSDLTPLGICSDDFFNYNPTSNITATSVTFSWTRGTVLGISNLPGSGVGNPNEMLFNTSATFVDVPYVFTTTYLGCSYAQIVTVRVQPKPILTGATHDTVCSGTPFSYTPTPPFTGITYAWTRAAVAGINPDTASGTVSINETLNNTTLTRLDAIYVYTLTANGCSYTQNFTLTVDPRVTPSPIITTHSPADVCLNTMYQNFGAGFSPADTDIIYTWSARNASIFAHGTSSQYALVNFITPGTAYVVLSTNVSQINCITSDTFVVNVSTTPAPQPVVYYLNKQFVCLPADMDTYQWGYDNEQLDSTILTGETNQDYVNPTPDGGKYYWVITTKGGCFQKTYANTPTTITNVNMDNMSMKLYPNPASEMLTVEVNNTLSSDLEVQLFNMVGQVVGTAKVMNNKAVFSVGNFASGSYLVACYSNGVKVAASRFIKN</sequence>